<accession>A0A7U3YLR8</accession>
<dbReference type="GO" id="GO:0051539">
    <property type="term" value="F:4 iron, 4 sulfur cluster binding"/>
    <property type="evidence" value="ECO:0007669"/>
    <property type="project" value="UniProtKB-KW"/>
</dbReference>
<evidence type="ECO:0000256" key="6">
    <source>
        <dbReference type="ARBA" id="ARBA00023004"/>
    </source>
</evidence>
<evidence type="ECO:0000256" key="4">
    <source>
        <dbReference type="ARBA" id="ARBA00022723"/>
    </source>
</evidence>
<dbReference type="GO" id="GO:0009055">
    <property type="term" value="F:electron transfer activity"/>
    <property type="evidence" value="ECO:0007669"/>
    <property type="project" value="InterPro"/>
</dbReference>
<comment type="cofactor">
    <cofactor evidence="1">
        <name>[4Fe-4S] cluster</name>
        <dbReference type="ChEBI" id="CHEBI:49883"/>
    </cofactor>
</comment>
<dbReference type="InterPro" id="IPR036021">
    <property type="entry name" value="Tungsten_al_ferr_oxy-like_C"/>
</dbReference>
<gene>
    <name evidence="10" type="ordered locus">Despr_1395</name>
</gene>
<evidence type="ECO:0000256" key="7">
    <source>
        <dbReference type="ARBA" id="ARBA00023014"/>
    </source>
</evidence>
<dbReference type="InterPro" id="IPR001203">
    <property type="entry name" value="OxRdtase_Ald_Fedxn_C"/>
</dbReference>
<dbReference type="EMBL" id="CP002364">
    <property type="protein sequence ID" value="ADW17558.1"/>
    <property type="molecule type" value="Genomic_DNA"/>
</dbReference>
<protein>
    <submittedName>
        <fullName evidence="10">Aldehyde ferredoxin oxidoreductase</fullName>
        <ecNumber evidence="10">1.2.7.5</ecNumber>
    </submittedName>
</protein>
<evidence type="ECO:0000313" key="10">
    <source>
        <dbReference type="EMBL" id="ADW17558.1"/>
    </source>
</evidence>
<dbReference type="PANTHER" id="PTHR30038">
    <property type="entry name" value="ALDEHYDE FERREDOXIN OXIDOREDUCTASE"/>
    <property type="match status" value="1"/>
</dbReference>
<dbReference type="InterPro" id="IPR013983">
    <property type="entry name" value="Ald_Fedxn_OxRdtase_N"/>
</dbReference>
<dbReference type="KEGG" id="dpr:Despr_1395"/>
<evidence type="ECO:0000313" key="11">
    <source>
        <dbReference type="Proteomes" id="UP000006365"/>
    </source>
</evidence>
<evidence type="ECO:0000256" key="3">
    <source>
        <dbReference type="ARBA" id="ARBA00022485"/>
    </source>
</evidence>
<dbReference type="InterPro" id="IPR013985">
    <property type="entry name" value="Ald_Fedxn_OxRdtase_dom3"/>
</dbReference>
<dbReference type="InterPro" id="IPR013984">
    <property type="entry name" value="Ald_Fedxn_OxRdtase_dom2"/>
</dbReference>
<feature type="domain" description="Aldehyde ferredoxin oxidoreductase N-terminal" evidence="9">
    <location>
        <begin position="5"/>
        <end position="205"/>
    </location>
</feature>
<organism evidence="10 11">
    <name type="scientific">Desulfobulbus propionicus (strain ATCC 33891 / DSM 2032 / VKM B-1956 / 1pr3)</name>
    <dbReference type="NCBI Taxonomy" id="577650"/>
    <lineage>
        <taxon>Bacteria</taxon>
        <taxon>Pseudomonadati</taxon>
        <taxon>Thermodesulfobacteriota</taxon>
        <taxon>Desulfobulbia</taxon>
        <taxon>Desulfobulbales</taxon>
        <taxon>Desulfobulbaceae</taxon>
        <taxon>Desulfobulbus</taxon>
    </lineage>
</organism>
<dbReference type="Pfam" id="PF01314">
    <property type="entry name" value="AFOR_C"/>
    <property type="match status" value="1"/>
</dbReference>
<evidence type="ECO:0000256" key="2">
    <source>
        <dbReference type="ARBA" id="ARBA00011032"/>
    </source>
</evidence>
<keyword evidence="7" id="KW-0411">Iron-sulfur</keyword>
<dbReference type="SMART" id="SM00790">
    <property type="entry name" value="AFOR_N"/>
    <property type="match status" value="1"/>
</dbReference>
<dbReference type="Pfam" id="PF02730">
    <property type="entry name" value="AFOR_N"/>
    <property type="match status" value="1"/>
</dbReference>
<dbReference type="InterPro" id="IPR051919">
    <property type="entry name" value="W-dependent_AOR"/>
</dbReference>
<keyword evidence="4" id="KW-0479">Metal-binding</keyword>
<dbReference type="RefSeq" id="WP_015724099.1">
    <property type="nucleotide sequence ID" value="NC_014972.1"/>
</dbReference>
<dbReference type="Proteomes" id="UP000006365">
    <property type="component" value="Chromosome"/>
</dbReference>
<reference evidence="10 11" key="1">
    <citation type="journal article" date="2011" name="Stand. Genomic Sci.">
        <title>Complete genome sequence of Desulfobulbus propionicus type strain (1pr3).</title>
        <authorList>
            <person name="Pagani I."/>
            <person name="Lapidus A."/>
            <person name="Nolan M."/>
            <person name="Lucas S."/>
            <person name="Hammon N."/>
            <person name="Deshpande S."/>
            <person name="Cheng J.F."/>
            <person name="Chertkov O."/>
            <person name="Davenport K."/>
            <person name="Tapia R."/>
            <person name="Han C."/>
            <person name="Goodwin L."/>
            <person name="Pitluck S."/>
            <person name="Liolios K."/>
            <person name="Mavromatis K."/>
            <person name="Ivanova N."/>
            <person name="Mikhailova N."/>
            <person name="Pati A."/>
            <person name="Chen A."/>
            <person name="Palaniappan K."/>
            <person name="Land M."/>
            <person name="Hauser L."/>
            <person name="Chang Y.J."/>
            <person name="Jeffries C.D."/>
            <person name="Detter J.C."/>
            <person name="Brambilla E."/>
            <person name="Kannan K.P."/>
            <person name="Djao O.D."/>
            <person name="Rohde M."/>
            <person name="Pukall R."/>
            <person name="Spring S."/>
            <person name="Goker M."/>
            <person name="Sikorski J."/>
            <person name="Woyke T."/>
            <person name="Bristow J."/>
            <person name="Eisen J.A."/>
            <person name="Markowitz V."/>
            <person name="Hugenholtz P."/>
            <person name="Kyrpides N.C."/>
            <person name="Klenk H.P."/>
        </authorList>
    </citation>
    <scope>NUCLEOTIDE SEQUENCE [LARGE SCALE GENOMIC DNA]</scope>
    <source>
        <strain evidence="11">ATCC 33891 / DSM 2032 / 1pr3</strain>
    </source>
</reference>
<comment type="cofactor">
    <cofactor evidence="8">
        <name>tungstopterin</name>
        <dbReference type="ChEBI" id="CHEBI:30402"/>
    </cofactor>
</comment>
<name>A0A7U3YLR8_DESPD</name>
<evidence type="ECO:0000256" key="8">
    <source>
        <dbReference type="ARBA" id="ARBA00049934"/>
    </source>
</evidence>
<evidence type="ECO:0000256" key="5">
    <source>
        <dbReference type="ARBA" id="ARBA00023002"/>
    </source>
</evidence>
<dbReference type="GO" id="GO:0033726">
    <property type="term" value="F:aldehyde ferredoxin oxidoreductase activity"/>
    <property type="evidence" value="ECO:0007669"/>
    <property type="project" value="UniProtKB-EC"/>
</dbReference>
<keyword evidence="11" id="KW-1185">Reference proteome</keyword>
<dbReference type="PANTHER" id="PTHR30038:SF8">
    <property type="entry name" value="ALDEHYDE FERREDOXIN OXIDOREDUCTASE"/>
    <property type="match status" value="1"/>
</dbReference>
<keyword evidence="6" id="KW-0408">Iron</keyword>
<proteinExistence type="inferred from homology"/>
<dbReference type="SUPFAM" id="SSF48310">
    <property type="entry name" value="Aldehyde ferredoxin oxidoreductase, C-terminal domains"/>
    <property type="match status" value="1"/>
</dbReference>
<keyword evidence="3" id="KW-0004">4Fe-4S</keyword>
<evidence type="ECO:0000259" key="9">
    <source>
        <dbReference type="SMART" id="SM00790"/>
    </source>
</evidence>
<dbReference type="Gene3D" id="3.60.9.10">
    <property type="entry name" value="Aldehyde ferredoxin oxidoreductase, N-terminal domain"/>
    <property type="match status" value="1"/>
</dbReference>
<dbReference type="InterPro" id="IPR036503">
    <property type="entry name" value="Ald_Fedxn_OxRdtase_N_sf"/>
</dbReference>
<dbReference type="SUPFAM" id="SSF56228">
    <property type="entry name" value="Aldehyde ferredoxin oxidoreductase, N-terminal domain"/>
    <property type="match status" value="1"/>
</dbReference>
<dbReference type="Gene3D" id="1.10.599.10">
    <property type="entry name" value="Aldehyde Ferredoxin Oxidoreductase Protein, subunit A, domain 3"/>
    <property type="match status" value="1"/>
</dbReference>
<keyword evidence="5 10" id="KW-0560">Oxidoreductase</keyword>
<sequence>MNTDCFHVLLFDLTTGRGQRIQVEGRDQAVGGSGLAALLFSRYGQPDAAWDSPGQPLIFAIGPLSGYFPLMSKTICAFKSPYHNQYTESHGGGRSAMALRLTGLEALVLIGRSPGPCFLEVSSTHVHVRECGFLWGQDVHETGKILRRMSKGSGHRSILRIGPAGEHGAAIAGINIDTYRHFGRLGGGAAMGVKNLKAIILHGDAILPLPEDSRYSKLFGEVHRKVTDSGMMKKYHDLGTPANLKTLNDLQALPWRNLQATADEAVNRISGERFADEALLRNSACSGCPVGCIHVGFVREKFMDSHRYLYRQVGYDYETIFSLGTMLGVADRSGILTLLDLFEKAGMDAMSAGVALAWATEATEKGLLSAQETLVPLTFGDVARYQQAAHFFGNGVNAFYRLLGQGTLKATEVYGGQDFACVLGQEMAGYATGEVFFAAQALGFRHSHLDSGGYSYDQQHARQDVHAAVDFLVRDEASRAFLTSTVACLFARNVYTDALLADCLQSLGYEKLAATIPECGRNIQKIRWQTRFACGFRPESITIPQRFRELTTWKGPVDPQYLHSLQTEYSRAIVALASA</sequence>
<dbReference type="Gene3D" id="1.10.569.10">
    <property type="entry name" value="Aldehyde Ferredoxin Oxidoreductase Protein, subunit A, domain 2"/>
    <property type="match status" value="1"/>
</dbReference>
<dbReference type="EC" id="1.2.7.5" evidence="10"/>
<dbReference type="AlphaFoldDB" id="A0A7U3YLR8"/>
<dbReference type="GO" id="GO:0046872">
    <property type="term" value="F:metal ion binding"/>
    <property type="evidence" value="ECO:0007669"/>
    <property type="project" value="UniProtKB-KW"/>
</dbReference>
<comment type="similarity">
    <text evidence="2">Belongs to the AOR/FOR family.</text>
</comment>
<evidence type="ECO:0000256" key="1">
    <source>
        <dbReference type="ARBA" id="ARBA00001966"/>
    </source>
</evidence>